<dbReference type="Pfam" id="PF07023">
    <property type="entry name" value="DUF1315"/>
    <property type="match status" value="1"/>
</dbReference>
<reference evidence="2" key="1">
    <citation type="journal article" date="2019" name="Int. J. Syst. Evol. Microbiol.">
        <title>The Global Catalogue of Microorganisms (GCM) 10K type strain sequencing project: providing services to taxonomists for standard genome sequencing and annotation.</title>
        <authorList>
            <consortium name="The Broad Institute Genomics Platform"/>
            <consortium name="The Broad Institute Genome Sequencing Center for Infectious Disease"/>
            <person name="Wu L."/>
            <person name="Ma J."/>
        </authorList>
    </citation>
    <scope>NUCLEOTIDE SEQUENCE [LARGE SCALE GENOMIC DNA]</scope>
    <source>
        <strain evidence="2">IBRC 10765</strain>
    </source>
</reference>
<dbReference type="Proteomes" id="UP001595617">
    <property type="component" value="Unassembled WGS sequence"/>
</dbReference>
<accession>A0ABV7ZX77</accession>
<keyword evidence="2" id="KW-1185">Reference proteome</keyword>
<dbReference type="RefSeq" id="WP_380695946.1">
    <property type="nucleotide sequence ID" value="NZ_JBHRYR010000003.1"/>
</dbReference>
<proteinExistence type="predicted"/>
<protein>
    <submittedName>
        <fullName evidence="1">YeaC family protein</fullName>
    </submittedName>
</protein>
<gene>
    <name evidence="1" type="ORF">ACFOOG_09720</name>
</gene>
<evidence type="ECO:0000313" key="1">
    <source>
        <dbReference type="EMBL" id="MFC3853107.1"/>
    </source>
</evidence>
<comment type="caution">
    <text evidence="1">The sequence shown here is derived from an EMBL/GenBank/DDBJ whole genome shotgun (WGS) entry which is preliminary data.</text>
</comment>
<dbReference type="InterPro" id="IPR009749">
    <property type="entry name" value="DUF1315"/>
</dbReference>
<sequence length="83" mass="9167">MSFIDTAKGLNADIVARFRSALETGKWPDGKPLSAEQKSTVMEAVLAWEVANLPPEQRTGYIPRNECQSTQPDIIPTVTRHDA</sequence>
<evidence type="ECO:0000313" key="2">
    <source>
        <dbReference type="Proteomes" id="UP001595617"/>
    </source>
</evidence>
<dbReference type="EMBL" id="JBHRYR010000003">
    <property type="protein sequence ID" value="MFC3853107.1"/>
    <property type="molecule type" value="Genomic_DNA"/>
</dbReference>
<name>A0ABV7ZX77_9GAMM</name>
<organism evidence="1 2">
    <name type="scientific">Saccharospirillum mangrovi</name>
    <dbReference type="NCBI Taxonomy" id="2161747"/>
    <lineage>
        <taxon>Bacteria</taxon>
        <taxon>Pseudomonadati</taxon>
        <taxon>Pseudomonadota</taxon>
        <taxon>Gammaproteobacteria</taxon>
        <taxon>Oceanospirillales</taxon>
        <taxon>Saccharospirillaceae</taxon>
        <taxon>Saccharospirillum</taxon>
    </lineage>
</organism>